<evidence type="ECO:0000313" key="1">
    <source>
        <dbReference type="EMBL" id="GFY03628.1"/>
    </source>
</evidence>
<dbReference type="EMBL" id="BMAU01021239">
    <property type="protein sequence ID" value="GFY03628.1"/>
    <property type="molecule type" value="Genomic_DNA"/>
</dbReference>
<dbReference type="Proteomes" id="UP000887159">
    <property type="component" value="Unassembled WGS sequence"/>
</dbReference>
<keyword evidence="2" id="KW-1185">Reference proteome</keyword>
<comment type="caution">
    <text evidence="1">The sequence shown here is derived from an EMBL/GenBank/DDBJ whole genome shotgun (WGS) entry which is preliminary data.</text>
</comment>
<gene>
    <name evidence="1" type="ORF">TNCV_3092541</name>
</gene>
<protein>
    <submittedName>
        <fullName evidence="1">Uncharacterized protein</fullName>
    </submittedName>
</protein>
<accession>A0A8X6S2J2</accession>
<evidence type="ECO:0000313" key="2">
    <source>
        <dbReference type="Proteomes" id="UP000887159"/>
    </source>
</evidence>
<reference evidence="1" key="1">
    <citation type="submission" date="2020-08" db="EMBL/GenBank/DDBJ databases">
        <title>Multicomponent nature underlies the extraordinary mechanical properties of spider dragline silk.</title>
        <authorList>
            <person name="Kono N."/>
            <person name="Nakamura H."/>
            <person name="Mori M."/>
            <person name="Yoshida Y."/>
            <person name="Ohtoshi R."/>
            <person name="Malay A.D."/>
            <person name="Moran D.A.P."/>
            <person name="Tomita M."/>
            <person name="Numata K."/>
            <person name="Arakawa K."/>
        </authorList>
    </citation>
    <scope>NUCLEOTIDE SEQUENCE</scope>
</reference>
<proteinExistence type="predicted"/>
<organism evidence="1 2">
    <name type="scientific">Trichonephila clavipes</name>
    <name type="common">Golden silk orbweaver</name>
    <name type="synonym">Nephila clavipes</name>
    <dbReference type="NCBI Taxonomy" id="2585209"/>
    <lineage>
        <taxon>Eukaryota</taxon>
        <taxon>Metazoa</taxon>
        <taxon>Ecdysozoa</taxon>
        <taxon>Arthropoda</taxon>
        <taxon>Chelicerata</taxon>
        <taxon>Arachnida</taxon>
        <taxon>Araneae</taxon>
        <taxon>Araneomorphae</taxon>
        <taxon>Entelegynae</taxon>
        <taxon>Araneoidea</taxon>
        <taxon>Nephilidae</taxon>
        <taxon>Trichonephila</taxon>
    </lineage>
</organism>
<dbReference type="AlphaFoldDB" id="A0A8X6S2J2"/>
<name>A0A8X6S2J2_TRICX</name>
<sequence length="123" mass="13693">MWSMVSQRLTQITPPAATPDQLLQRVQADWSVEPQEHIQSLFESMPRLVAARFVIESLRKPKGKLISSQWVLGHDGVCVVNSAMNGRHWQGIDTTLCLLTSPVSACNIRMVGIDFEDIVASGY</sequence>